<accession>A0ABW8IBE6</accession>
<dbReference type="RefSeq" id="WP_404317521.1">
    <property type="nucleotide sequence ID" value="NZ_JAUIYO010000009.1"/>
</dbReference>
<organism evidence="1 2">
    <name type="scientific">Bacillus lumedeiriae</name>
    <dbReference type="NCBI Taxonomy" id="3058829"/>
    <lineage>
        <taxon>Bacteria</taxon>
        <taxon>Bacillati</taxon>
        <taxon>Bacillota</taxon>
        <taxon>Bacilli</taxon>
        <taxon>Bacillales</taxon>
        <taxon>Bacillaceae</taxon>
        <taxon>Bacillus</taxon>
    </lineage>
</organism>
<comment type="caution">
    <text evidence="1">The sequence shown here is derived from an EMBL/GenBank/DDBJ whole genome shotgun (WGS) entry which is preliminary data.</text>
</comment>
<dbReference type="NCBIfam" id="TIGR03826">
    <property type="entry name" value="YvyF"/>
    <property type="match status" value="1"/>
</dbReference>
<gene>
    <name evidence="1" type="ORF">QYG89_11685</name>
</gene>
<evidence type="ECO:0000313" key="1">
    <source>
        <dbReference type="EMBL" id="MFK2826315.1"/>
    </source>
</evidence>
<sequence length="139" mass="16281">MNEIINCSRCGELYMENAFRDVCAKCAKSEEEMYETVYRFLRQRENRAATIERVVEVTGVKEELIHKWVKKGRLHAAHFPNLGYPCDRCGAIITKGKICGKCTMDIERDLKQIQREEEFEVEKQRGEGHLTYYAANKRK</sequence>
<protein>
    <recommendedName>
        <fullName evidence="3">Flagellar protein</fullName>
    </recommendedName>
</protein>
<dbReference type="Proteomes" id="UP001619911">
    <property type="component" value="Unassembled WGS sequence"/>
</dbReference>
<proteinExistence type="predicted"/>
<dbReference type="InterPro" id="IPR022258">
    <property type="entry name" value="Flagellar_operon_YvyF"/>
</dbReference>
<evidence type="ECO:0000313" key="2">
    <source>
        <dbReference type="Proteomes" id="UP001619911"/>
    </source>
</evidence>
<dbReference type="EMBL" id="JAUIYO010000009">
    <property type="protein sequence ID" value="MFK2826315.1"/>
    <property type="molecule type" value="Genomic_DNA"/>
</dbReference>
<evidence type="ECO:0008006" key="3">
    <source>
        <dbReference type="Google" id="ProtNLM"/>
    </source>
</evidence>
<name>A0ABW8IBE6_9BACI</name>
<keyword evidence="2" id="KW-1185">Reference proteome</keyword>
<reference evidence="1 2" key="1">
    <citation type="submission" date="2023-07" db="EMBL/GenBank/DDBJ databases">
        <title>Bacillus lucianemedeirus sp. nov, a new species isolated from an immunobiological production facility.</title>
        <authorList>
            <person name="Costa L.V."/>
            <person name="Miranda R.V.S.L."/>
            <person name="Brandao M.L.L."/>
            <person name="Reis C.M.F."/>
            <person name="Frazao A.M."/>
            <person name="Cruz F.V."/>
            <person name="Baio P.V.P."/>
            <person name="Veras J.F.C."/>
            <person name="Ramos J.N."/>
            <person name="Vieira V."/>
        </authorList>
    </citation>
    <scope>NUCLEOTIDE SEQUENCE [LARGE SCALE GENOMIC DNA]</scope>
    <source>
        <strain evidence="1 2">B190/17</strain>
    </source>
</reference>